<feature type="domain" description="Wolframin OB-fold" evidence="1">
    <location>
        <begin position="383"/>
        <end position="456"/>
    </location>
</feature>
<dbReference type="Pfam" id="PF20053">
    <property type="entry name" value="WC-rich"/>
    <property type="match status" value="1"/>
</dbReference>
<protein>
    <submittedName>
        <fullName evidence="3">Wolframin like protein</fullName>
    </submittedName>
</protein>
<dbReference type="AlphaFoldDB" id="A0A8T0FG51"/>
<accession>A0A8T0FG51</accession>
<organism evidence="3 4">
    <name type="scientific">Argiope bruennichi</name>
    <name type="common">Wasp spider</name>
    <name type="synonym">Aranea bruennichi</name>
    <dbReference type="NCBI Taxonomy" id="94029"/>
    <lineage>
        <taxon>Eukaryota</taxon>
        <taxon>Metazoa</taxon>
        <taxon>Ecdysozoa</taxon>
        <taxon>Arthropoda</taxon>
        <taxon>Chelicerata</taxon>
        <taxon>Arachnida</taxon>
        <taxon>Araneae</taxon>
        <taxon>Araneomorphae</taxon>
        <taxon>Entelegynae</taxon>
        <taxon>Araneoidea</taxon>
        <taxon>Araneidae</taxon>
        <taxon>Argiope</taxon>
    </lineage>
</organism>
<reference evidence="3" key="1">
    <citation type="journal article" date="2020" name="bioRxiv">
        <title>Chromosome-level reference genome of the European wasp spider Argiope bruennichi: a resource for studies on range expansion and evolutionary adaptation.</title>
        <authorList>
            <person name="Sheffer M.M."/>
            <person name="Hoppe A."/>
            <person name="Krehenwinkel H."/>
            <person name="Uhl G."/>
            <person name="Kuss A.W."/>
            <person name="Jensen L."/>
            <person name="Jensen C."/>
            <person name="Gillespie R.G."/>
            <person name="Hoff K.J."/>
            <person name="Prost S."/>
        </authorList>
    </citation>
    <scope>NUCLEOTIDE SEQUENCE</scope>
</reference>
<dbReference type="PANTHER" id="PTHR13098">
    <property type="entry name" value="WOLFRAMIN"/>
    <property type="match status" value="1"/>
</dbReference>
<keyword evidence="4" id="KW-1185">Reference proteome</keyword>
<dbReference type="GO" id="GO:0030968">
    <property type="term" value="P:endoplasmic reticulum unfolded protein response"/>
    <property type="evidence" value="ECO:0007669"/>
    <property type="project" value="TreeGrafter"/>
</dbReference>
<evidence type="ECO:0000259" key="2">
    <source>
        <dbReference type="Pfam" id="PF20053"/>
    </source>
</evidence>
<dbReference type="InterPro" id="IPR026209">
    <property type="entry name" value="Wolframin_fam"/>
</dbReference>
<feature type="domain" description="Wolframin cysteine-rich" evidence="2">
    <location>
        <begin position="278"/>
        <end position="382"/>
    </location>
</feature>
<dbReference type="EMBL" id="JABXBU010000011">
    <property type="protein sequence ID" value="KAF8790277.1"/>
    <property type="molecule type" value="Genomic_DNA"/>
</dbReference>
<evidence type="ECO:0000259" key="1">
    <source>
        <dbReference type="Pfam" id="PF19913"/>
    </source>
</evidence>
<dbReference type="InterPro" id="IPR045400">
    <property type="entry name" value="Wolframin_Cys-rich"/>
</dbReference>
<proteinExistence type="predicted"/>
<dbReference type="Proteomes" id="UP000807504">
    <property type="component" value="Unassembled WGS sequence"/>
</dbReference>
<reference evidence="3" key="2">
    <citation type="submission" date="2020-06" db="EMBL/GenBank/DDBJ databases">
        <authorList>
            <person name="Sheffer M."/>
        </authorList>
    </citation>
    <scope>NUCLEOTIDE SEQUENCE</scope>
</reference>
<name>A0A8T0FG51_ARGBR</name>
<evidence type="ECO:0000313" key="3">
    <source>
        <dbReference type="EMBL" id="KAF8790277.1"/>
    </source>
</evidence>
<dbReference type="InterPro" id="IPR045461">
    <property type="entry name" value="Wolframin_OB_fold"/>
</dbReference>
<gene>
    <name evidence="3" type="ORF">HNY73_005330</name>
</gene>
<dbReference type="PANTHER" id="PTHR13098:SF3">
    <property type="entry name" value="WOLFRAMIN"/>
    <property type="match status" value="1"/>
</dbReference>
<sequence>MKNSTNAMPESCQGGSISRTLLLPREHHLGTGSLGTFRLRHILAEDGCKESQVALAKSLLTIPSNNFEERSFNAQLAVYWLLQAAEKGQEEAFSLLKECVSGGVGINARNHPEIEKCLKFSDEEKISRRVAYSLFEAIMSDTEDLVPEQVFREKIETILKEESKEKLSAKAAEDPPLPQQQPCQKKIDEASLRNQAHVSFSEVVNSVQSCLEGNVPLVSLKQVTHYAEYKRWLSTKYLRILWDLVLRSAENLFQNLSSLAVKPEVQKAGTAPGEIIPWEKYQTYCHHHAWYRTNTAEVQISCLPLKGREISLEGTITAVDVIHVKNNMQLIANIMPQPLQDWFVCLFGKNYANCDSETLSQFEKERCKLYENLNINKCHLHNWNEYKYQIALEVSSRTSPEVILFAGNACTEFVTNLKEGDSLKVIGVLESNIGSSSPRLTIRQAQCTSCYADVACNSFSALPLPDYRLSVKNLIKLYFEPFLQYEPK</sequence>
<dbReference type="PRINTS" id="PR02060">
    <property type="entry name" value="WOLFFAMILY"/>
</dbReference>
<evidence type="ECO:0000313" key="4">
    <source>
        <dbReference type="Proteomes" id="UP000807504"/>
    </source>
</evidence>
<comment type="caution">
    <text evidence="3">The sequence shown here is derived from an EMBL/GenBank/DDBJ whole genome shotgun (WGS) entry which is preliminary data.</text>
</comment>
<dbReference type="Pfam" id="PF19913">
    <property type="entry name" value="WCOB"/>
    <property type="match status" value="1"/>
</dbReference>
<dbReference type="GO" id="GO:0055074">
    <property type="term" value="P:calcium ion homeostasis"/>
    <property type="evidence" value="ECO:0007669"/>
    <property type="project" value="TreeGrafter"/>
</dbReference>
<dbReference type="GO" id="GO:0005789">
    <property type="term" value="C:endoplasmic reticulum membrane"/>
    <property type="evidence" value="ECO:0007669"/>
    <property type="project" value="TreeGrafter"/>
</dbReference>